<dbReference type="PROSITE" id="PS51986">
    <property type="entry name" value="GS_BETA_GRASP"/>
    <property type="match status" value="1"/>
</dbReference>
<feature type="region of interest" description="Disordered" evidence="9">
    <location>
        <begin position="1"/>
        <end position="28"/>
    </location>
</feature>
<dbReference type="Pfam" id="PF00120">
    <property type="entry name" value="Gln-synt_C"/>
    <property type="match status" value="1"/>
</dbReference>
<dbReference type="InterPro" id="IPR036651">
    <property type="entry name" value="Gln_synt_N_sf"/>
</dbReference>
<dbReference type="Gene3D" id="3.10.20.70">
    <property type="entry name" value="Glutamine synthetase, N-terminal domain"/>
    <property type="match status" value="1"/>
</dbReference>
<dbReference type="InterPro" id="IPR014746">
    <property type="entry name" value="Gln_synth/guanido_kin_cat_dom"/>
</dbReference>
<dbReference type="EC" id="6.3.1.2" evidence="12"/>
<evidence type="ECO:0000256" key="9">
    <source>
        <dbReference type="SAM" id="MobiDB-lite"/>
    </source>
</evidence>
<comment type="similarity">
    <text evidence="2 7 8">Belongs to the glutamine synthetase family.</text>
</comment>
<dbReference type="InterPro" id="IPR008146">
    <property type="entry name" value="Gln_synth_cat_dom"/>
</dbReference>
<dbReference type="InterPro" id="IPR017536">
    <property type="entry name" value="Glutamine_synthetase_typeIII"/>
</dbReference>
<evidence type="ECO:0000313" key="12">
    <source>
        <dbReference type="EMBL" id="MEU8132236.1"/>
    </source>
</evidence>
<evidence type="ECO:0000256" key="3">
    <source>
        <dbReference type="ARBA" id="ARBA00022598"/>
    </source>
</evidence>
<dbReference type="InterPro" id="IPR008147">
    <property type="entry name" value="Gln_synt_N"/>
</dbReference>
<dbReference type="SUPFAM" id="SSF54368">
    <property type="entry name" value="Glutamine synthetase, N-terminal domain"/>
    <property type="match status" value="1"/>
</dbReference>
<keyword evidence="13" id="KW-1185">Reference proteome</keyword>
<evidence type="ECO:0000256" key="8">
    <source>
        <dbReference type="RuleBase" id="RU000384"/>
    </source>
</evidence>
<comment type="caution">
    <text evidence="12">The sequence shown here is derived from an EMBL/GenBank/DDBJ whole genome shotgun (WGS) entry which is preliminary data.</text>
</comment>
<dbReference type="InterPro" id="IPR027303">
    <property type="entry name" value="Gln_synth_gly_rich_site"/>
</dbReference>
<sequence>MTTQAHPAADAGQGRIPFQNTPVPETEPSLSERVKADGARFVLATFVDLTGKPCAKLVPAHSVDRLASEGAGFAGYAAGALGQTPTDPEVMAVPDPASYTPLPFVRPGLAMVHCDPYVEGRPWPFAPRVILRTALERLAAAGFTAQVGAEAEYFLVERDGDALSPADPLDRSAQPCYDARALTRMYDHLTGISDAVNSLGWDNYANDHEDANGQFEQNFTHADALTTADRIITFRYLVHAMSEAAGMTATFMPKPFTDRTGTGLHLHMSLWDDNDDPVFPDPADPRGLGLSDTAYGFIAGILRHAPALQSVIAPTVNSYKRTGATSTASGATWAPRTASYGGNDRTHLIRVPDQDRFEVRAVDGAANPYLAMAVLLGAGLDGLDRNLDAGPPGRALDKAPPLPPTLLHAAEALAADDVVRGTLDAADPLARVSGYYGRLKREEFLAWHSQVTPWEIDRYLTAF</sequence>
<dbReference type="SUPFAM" id="SSF55931">
    <property type="entry name" value="Glutamine synthetase/guanido kinase"/>
    <property type="match status" value="1"/>
</dbReference>
<dbReference type="NCBIfam" id="TIGR03105">
    <property type="entry name" value="gln_synth_III"/>
    <property type="match status" value="1"/>
</dbReference>
<keyword evidence="5" id="KW-0067">ATP-binding</keyword>
<evidence type="ECO:0000259" key="11">
    <source>
        <dbReference type="PROSITE" id="PS51987"/>
    </source>
</evidence>
<protein>
    <submittedName>
        <fullName evidence="12">Type III glutamate--ammonia ligase</fullName>
        <ecNumber evidence="12">6.3.1.2</ecNumber>
    </submittedName>
</protein>
<evidence type="ECO:0000256" key="2">
    <source>
        <dbReference type="ARBA" id="ARBA00009897"/>
    </source>
</evidence>
<keyword evidence="6" id="KW-0460">Magnesium</keyword>
<accession>A0ABV3D919</accession>
<comment type="cofactor">
    <cofactor evidence="1">
        <name>Mg(2+)</name>
        <dbReference type="ChEBI" id="CHEBI:18420"/>
    </cofactor>
</comment>
<evidence type="ECO:0000259" key="10">
    <source>
        <dbReference type="PROSITE" id="PS51986"/>
    </source>
</evidence>
<dbReference type="GO" id="GO:0004356">
    <property type="term" value="F:glutamine synthetase activity"/>
    <property type="evidence" value="ECO:0007669"/>
    <property type="project" value="UniProtKB-EC"/>
</dbReference>
<name>A0ABV3D919_9ACTN</name>
<evidence type="ECO:0000313" key="13">
    <source>
        <dbReference type="Proteomes" id="UP001551482"/>
    </source>
</evidence>
<organism evidence="12 13">
    <name type="scientific">Streptodolium elevatio</name>
    <dbReference type="NCBI Taxonomy" id="3157996"/>
    <lineage>
        <taxon>Bacteria</taxon>
        <taxon>Bacillati</taxon>
        <taxon>Actinomycetota</taxon>
        <taxon>Actinomycetes</taxon>
        <taxon>Kitasatosporales</taxon>
        <taxon>Streptomycetaceae</taxon>
        <taxon>Streptodolium</taxon>
    </lineage>
</organism>
<gene>
    <name evidence="12" type="primary">glnT</name>
    <name evidence="12" type="ORF">AB0C36_01880</name>
</gene>
<dbReference type="Proteomes" id="UP001551482">
    <property type="component" value="Unassembled WGS sequence"/>
</dbReference>
<dbReference type="EMBL" id="JBEZFP010000003">
    <property type="protein sequence ID" value="MEU8132236.1"/>
    <property type="molecule type" value="Genomic_DNA"/>
</dbReference>
<evidence type="ECO:0000256" key="5">
    <source>
        <dbReference type="ARBA" id="ARBA00022840"/>
    </source>
</evidence>
<evidence type="ECO:0000256" key="6">
    <source>
        <dbReference type="ARBA" id="ARBA00022842"/>
    </source>
</evidence>
<dbReference type="SMART" id="SM01230">
    <property type="entry name" value="Gln-synt_C"/>
    <property type="match status" value="1"/>
</dbReference>
<feature type="domain" description="GS beta-grasp" evidence="10">
    <location>
        <begin position="37"/>
        <end position="121"/>
    </location>
</feature>
<feature type="domain" description="GS catalytic" evidence="11">
    <location>
        <begin position="127"/>
        <end position="463"/>
    </location>
</feature>
<dbReference type="PROSITE" id="PS51987">
    <property type="entry name" value="GS_CATALYTIC"/>
    <property type="match status" value="1"/>
</dbReference>
<proteinExistence type="inferred from homology"/>
<evidence type="ECO:0000256" key="1">
    <source>
        <dbReference type="ARBA" id="ARBA00001946"/>
    </source>
</evidence>
<dbReference type="PROSITE" id="PS00181">
    <property type="entry name" value="GLNA_ATP"/>
    <property type="match status" value="1"/>
</dbReference>
<keyword evidence="3 12" id="KW-0436">Ligase</keyword>
<dbReference type="PANTHER" id="PTHR43785">
    <property type="entry name" value="GAMMA-GLUTAMYLPUTRESCINE SYNTHETASE"/>
    <property type="match status" value="1"/>
</dbReference>
<evidence type="ECO:0000256" key="7">
    <source>
        <dbReference type="PROSITE-ProRule" id="PRU01330"/>
    </source>
</evidence>
<reference evidence="12 13" key="1">
    <citation type="submission" date="2024-06" db="EMBL/GenBank/DDBJ databases">
        <title>The Natural Products Discovery Center: Release of the First 8490 Sequenced Strains for Exploring Actinobacteria Biosynthetic Diversity.</title>
        <authorList>
            <person name="Kalkreuter E."/>
            <person name="Kautsar S.A."/>
            <person name="Yang D."/>
            <person name="Bader C.D."/>
            <person name="Teijaro C.N."/>
            <person name="Fluegel L."/>
            <person name="Davis C.M."/>
            <person name="Simpson J.R."/>
            <person name="Lauterbach L."/>
            <person name="Steele A.D."/>
            <person name="Gui C."/>
            <person name="Meng S."/>
            <person name="Li G."/>
            <person name="Viehrig K."/>
            <person name="Ye F."/>
            <person name="Su P."/>
            <person name="Kiefer A.F."/>
            <person name="Nichols A."/>
            <person name="Cepeda A.J."/>
            <person name="Yan W."/>
            <person name="Fan B."/>
            <person name="Jiang Y."/>
            <person name="Adhikari A."/>
            <person name="Zheng C.-J."/>
            <person name="Schuster L."/>
            <person name="Cowan T.M."/>
            <person name="Smanski M.J."/>
            <person name="Chevrette M.G."/>
            <person name="De Carvalho L.P.S."/>
            <person name="Shen B."/>
        </authorList>
    </citation>
    <scope>NUCLEOTIDE SEQUENCE [LARGE SCALE GENOMIC DNA]</scope>
    <source>
        <strain evidence="12 13">NPDC048946</strain>
    </source>
</reference>
<dbReference type="Gene3D" id="3.30.590.10">
    <property type="entry name" value="Glutamine synthetase/guanido kinase, catalytic domain"/>
    <property type="match status" value="1"/>
</dbReference>
<dbReference type="PANTHER" id="PTHR43785:SF14">
    <property type="entry name" value="GLUTAMINE SYNTHETASE"/>
    <property type="match status" value="1"/>
</dbReference>
<evidence type="ECO:0000256" key="4">
    <source>
        <dbReference type="ARBA" id="ARBA00022741"/>
    </source>
</evidence>
<keyword evidence="4" id="KW-0547">Nucleotide-binding</keyword>
<dbReference type="RefSeq" id="WP_358347736.1">
    <property type="nucleotide sequence ID" value="NZ_JBEZFP010000003.1"/>
</dbReference>